<dbReference type="Gene3D" id="2.130.10.10">
    <property type="entry name" value="YVTN repeat-like/Quinoprotein amine dehydrogenase"/>
    <property type="match status" value="1"/>
</dbReference>
<feature type="compositionally biased region" description="Basic and acidic residues" evidence="1">
    <location>
        <begin position="319"/>
        <end position="329"/>
    </location>
</feature>
<dbReference type="RefSeq" id="WP_279529102.1">
    <property type="nucleotide sequence ID" value="NZ_CP122312.1"/>
</dbReference>
<feature type="compositionally biased region" description="Basic residues" evidence="1">
    <location>
        <begin position="308"/>
        <end position="318"/>
    </location>
</feature>
<gene>
    <name evidence="2" type="ORF">ACFQJ9_06965</name>
</gene>
<dbReference type="EMBL" id="JBHTAR010000011">
    <property type="protein sequence ID" value="MFC7199158.1"/>
    <property type="molecule type" value="Genomic_DNA"/>
</dbReference>
<accession>A0ABD5Z1V0</accession>
<organism evidence="2 3">
    <name type="scientific">Halospeciosus flavus</name>
    <dbReference type="NCBI Taxonomy" id="3032283"/>
    <lineage>
        <taxon>Archaea</taxon>
        <taxon>Methanobacteriati</taxon>
        <taxon>Methanobacteriota</taxon>
        <taxon>Stenosarchaea group</taxon>
        <taxon>Halobacteria</taxon>
        <taxon>Halobacteriales</taxon>
        <taxon>Halobacteriaceae</taxon>
        <taxon>Halospeciosus</taxon>
    </lineage>
</organism>
<dbReference type="AlphaFoldDB" id="A0ABD5Z1V0"/>
<protein>
    <submittedName>
        <fullName evidence="2">WD40/YVTN/BNR-like repeat-containing protein</fullName>
    </submittedName>
</protein>
<keyword evidence="3" id="KW-1185">Reference proteome</keyword>
<dbReference type="SUPFAM" id="SSF101898">
    <property type="entry name" value="NHL repeat"/>
    <property type="match status" value="1"/>
</dbReference>
<comment type="caution">
    <text evidence="2">The sequence shown here is derived from an EMBL/GenBank/DDBJ whole genome shotgun (WGS) entry which is preliminary data.</text>
</comment>
<dbReference type="Proteomes" id="UP001596447">
    <property type="component" value="Unassembled WGS sequence"/>
</dbReference>
<evidence type="ECO:0000313" key="2">
    <source>
        <dbReference type="EMBL" id="MFC7199158.1"/>
    </source>
</evidence>
<sequence>MPHDKKFNPDWHVAETYFDADLHGVAQTSDGPYAVGASGVIVTETEYGWVPVVEAGPASKNSTLKTVAATDGGARIWFAGASGALGMYDVEAKQLYNYSYTGDVTDSWQSIAVTGKAGKEKVLVANGSGAVLPFTVDKTDVSWGEPTKPGGGSTISTLGVTPKGVAYAADTSGNVYRATDEKSWEKIGIPDAQVGFNDIYAGKKGRVFVAADSGLLYRFDDTKDKWTPIEVAETPLRAVDAHPESGHVTVLADDNTFYWRTLGGEARWQKQEAPIGKDLLDIAMGYPDVAVGKAGAVIVRPPAEKPKKEKKKKQKGKHKHEEPKPEPHPDPCPIILEELLTRIESEKLLELLKAKGCYTGIVETLTEQRTEKKEIIKLLEEADIVSLLAERLVAREGEDIFREQDVVEDVAEAEAEPEARLREQLCGKETAETAETLDLEALLRERGGEVETTETADIETVLLERLGETETKTKTEEADVDVLRRLLEN</sequence>
<dbReference type="InterPro" id="IPR015943">
    <property type="entry name" value="WD40/YVTN_repeat-like_dom_sf"/>
</dbReference>
<reference evidence="2 3" key="1">
    <citation type="journal article" date="2019" name="Int. J. Syst. Evol. Microbiol.">
        <title>The Global Catalogue of Microorganisms (GCM) 10K type strain sequencing project: providing services to taxonomists for standard genome sequencing and annotation.</title>
        <authorList>
            <consortium name="The Broad Institute Genomics Platform"/>
            <consortium name="The Broad Institute Genome Sequencing Center for Infectious Disease"/>
            <person name="Wu L."/>
            <person name="Ma J."/>
        </authorList>
    </citation>
    <scope>NUCLEOTIDE SEQUENCE [LARGE SCALE GENOMIC DNA]</scope>
    <source>
        <strain evidence="2 3">XZGYJ-43</strain>
    </source>
</reference>
<proteinExistence type="predicted"/>
<evidence type="ECO:0000313" key="3">
    <source>
        <dbReference type="Proteomes" id="UP001596447"/>
    </source>
</evidence>
<feature type="region of interest" description="Disordered" evidence="1">
    <location>
        <begin position="300"/>
        <end position="332"/>
    </location>
</feature>
<name>A0ABD5Z1V0_9EURY</name>
<evidence type="ECO:0000256" key="1">
    <source>
        <dbReference type="SAM" id="MobiDB-lite"/>
    </source>
</evidence>